<dbReference type="GO" id="GO:0006310">
    <property type="term" value="P:DNA recombination"/>
    <property type="evidence" value="ECO:0007669"/>
    <property type="project" value="UniProtKB-KW"/>
</dbReference>
<sequence length="302" mass="35529">MEENIILNEYEYEIFKGFSKKHNPATKHDYLSKVILFKEYVNNKDLVSVTKEDCSGFIEFVKDNYAKSTSEKIYSYLHSFYNYMKNEEYIEINPFKLVKKPKVSRIKTKDDVLSIQEINQIIDTLPRLNMRDRLIMVFLITTGCLLNELVNLKWKDLMVDENNNAYVRLGKGRKERVVKLHPHCFSKIEEYRIYQGLPSCIMPTEDFVFTSQQRNSITDRNVRIIVKKALDMAGLSNYSAKDFRHSFAAISLRLGAGEEEVKNQLGWSDKYYAIRYKYVLNFVDSESIDYIISSDKMNINKK</sequence>
<accession>A0A0M3DM86</accession>
<evidence type="ECO:0000256" key="2">
    <source>
        <dbReference type="ARBA" id="ARBA00008857"/>
    </source>
</evidence>
<dbReference type="GO" id="GO:0015074">
    <property type="term" value="P:DNA integration"/>
    <property type="evidence" value="ECO:0007669"/>
    <property type="project" value="UniProtKB-KW"/>
</dbReference>
<comment type="function">
    <text evidence="1">Site-specific tyrosine recombinase, which acts by catalyzing the cutting and rejoining of the recombining DNA molecules.</text>
</comment>
<comment type="similarity">
    <text evidence="2">Belongs to the 'phage' integrase family.</text>
</comment>
<feature type="domain" description="Core-binding (CB)" evidence="8">
    <location>
        <begin position="1"/>
        <end position="85"/>
    </location>
</feature>
<dbReference type="Pfam" id="PF02899">
    <property type="entry name" value="Phage_int_SAM_1"/>
    <property type="match status" value="1"/>
</dbReference>
<dbReference type="Proteomes" id="UP000034407">
    <property type="component" value="Unassembled WGS sequence"/>
</dbReference>
<evidence type="ECO:0000256" key="5">
    <source>
        <dbReference type="ARBA" id="ARBA00023172"/>
    </source>
</evidence>
<dbReference type="PANTHER" id="PTHR30349">
    <property type="entry name" value="PHAGE INTEGRASE-RELATED"/>
    <property type="match status" value="1"/>
</dbReference>
<organism evidence="9 10">
    <name type="scientific">Paraclostridium benzoelyticum</name>
    <dbReference type="NCBI Taxonomy" id="1629550"/>
    <lineage>
        <taxon>Bacteria</taxon>
        <taxon>Bacillati</taxon>
        <taxon>Bacillota</taxon>
        <taxon>Clostridia</taxon>
        <taxon>Peptostreptococcales</taxon>
        <taxon>Peptostreptococcaceae</taxon>
        <taxon>Paraclostridium</taxon>
    </lineage>
</organism>
<evidence type="ECO:0000256" key="1">
    <source>
        <dbReference type="ARBA" id="ARBA00003283"/>
    </source>
</evidence>
<dbReference type="Gene3D" id="1.10.150.130">
    <property type="match status" value="1"/>
</dbReference>
<dbReference type="InterPro" id="IPR004107">
    <property type="entry name" value="Integrase_SAM-like_N"/>
</dbReference>
<dbReference type="PATRIC" id="fig|1629550.3.peg.3173"/>
<evidence type="ECO:0000256" key="4">
    <source>
        <dbReference type="ARBA" id="ARBA00023125"/>
    </source>
</evidence>
<dbReference type="InterPro" id="IPR010998">
    <property type="entry name" value="Integrase_recombinase_N"/>
</dbReference>
<comment type="caution">
    <text evidence="9">The sequence shown here is derived from an EMBL/GenBank/DDBJ whole genome shotgun (WGS) entry which is preliminary data.</text>
</comment>
<dbReference type="SUPFAM" id="SSF56349">
    <property type="entry name" value="DNA breaking-rejoining enzymes"/>
    <property type="match status" value="1"/>
</dbReference>
<protein>
    <submittedName>
        <fullName evidence="9">Recombinase</fullName>
    </submittedName>
</protein>
<name>A0A0M3DM86_9FIRM</name>
<keyword evidence="3" id="KW-0229">DNA integration</keyword>
<dbReference type="InterPro" id="IPR002104">
    <property type="entry name" value="Integrase_catalytic"/>
</dbReference>
<dbReference type="PANTHER" id="PTHR30349:SF41">
    <property type="entry name" value="INTEGRASE_RECOMBINASE PROTEIN MJ0367-RELATED"/>
    <property type="match status" value="1"/>
</dbReference>
<dbReference type="GO" id="GO:0003677">
    <property type="term" value="F:DNA binding"/>
    <property type="evidence" value="ECO:0007669"/>
    <property type="project" value="UniProtKB-UniRule"/>
</dbReference>
<evidence type="ECO:0000313" key="9">
    <source>
        <dbReference type="EMBL" id="KKY02564.1"/>
    </source>
</evidence>
<keyword evidence="4 6" id="KW-0238">DNA-binding</keyword>
<dbReference type="OrthoDB" id="9766545at2"/>
<dbReference type="Pfam" id="PF00589">
    <property type="entry name" value="Phage_integrase"/>
    <property type="match status" value="1"/>
</dbReference>
<keyword evidence="10" id="KW-1185">Reference proteome</keyword>
<dbReference type="Gene3D" id="1.10.443.10">
    <property type="entry name" value="Intergrase catalytic core"/>
    <property type="match status" value="1"/>
</dbReference>
<evidence type="ECO:0000259" key="7">
    <source>
        <dbReference type="PROSITE" id="PS51898"/>
    </source>
</evidence>
<dbReference type="RefSeq" id="WP_046821868.1">
    <property type="nucleotide sequence ID" value="NZ_LBBT01000045.1"/>
</dbReference>
<evidence type="ECO:0000256" key="3">
    <source>
        <dbReference type="ARBA" id="ARBA00022908"/>
    </source>
</evidence>
<keyword evidence="5" id="KW-0233">DNA recombination</keyword>
<dbReference type="PROSITE" id="PS51898">
    <property type="entry name" value="TYR_RECOMBINASE"/>
    <property type="match status" value="1"/>
</dbReference>
<evidence type="ECO:0000313" key="10">
    <source>
        <dbReference type="Proteomes" id="UP000034407"/>
    </source>
</evidence>
<dbReference type="InterPro" id="IPR050090">
    <property type="entry name" value="Tyrosine_recombinase_XerCD"/>
</dbReference>
<feature type="domain" description="Tyr recombinase" evidence="7">
    <location>
        <begin position="108"/>
        <end position="293"/>
    </location>
</feature>
<dbReference type="AlphaFoldDB" id="A0A0M3DM86"/>
<evidence type="ECO:0000259" key="8">
    <source>
        <dbReference type="PROSITE" id="PS51900"/>
    </source>
</evidence>
<dbReference type="EMBL" id="LBBT01000045">
    <property type="protein sequence ID" value="KKY02564.1"/>
    <property type="molecule type" value="Genomic_DNA"/>
</dbReference>
<proteinExistence type="inferred from homology"/>
<dbReference type="InterPro" id="IPR044068">
    <property type="entry name" value="CB"/>
</dbReference>
<dbReference type="InterPro" id="IPR011010">
    <property type="entry name" value="DNA_brk_join_enz"/>
</dbReference>
<dbReference type="PROSITE" id="PS51900">
    <property type="entry name" value="CB"/>
    <property type="match status" value="1"/>
</dbReference>
<dbReference type="InterPro" id="IPR013762">
    <property type="entry name" value="Integrase-like_cat_sf"/>
</dbReference>
<gene>
    <name evidence="9" type="ORF">VN21_02360</name>
</gene>
<reference evidence="9 10" key="1">
    <citation type="submission" date="2015-04" db="EMBL/GenBank/DDBJ databases">
        <title>Microcin producing Clostridium sp. JC272T.</title>
        <authorList>
            <person name="Jyothsna T."/>
            <person name="Sasikala C."/>
            <person name="Ramana C."/>
        </authorList>
    </citation>
    <scope>NUCLEOTIDE SEQUENCE [LARGE SCALE GENOMIC DNA]</scope>
    <source>
        <strain evidence="9 10">JC272</strain>
    </source>
</reference>
<evidence type="ECO:0000256" key="6">
    <source>
        <dbReference type="PROSITE-ProRule" id="PRU01248"/>
    </source>
</evidence>